<gene>
    <name evidence="15" type="ORF">URODEC1_LOCUS83229</name>
</gene>
<evidence type="ECO:0000256" key="4">
    <source>
        <dbReference type="ARBA" id="ARBA00023054"/>
    </source>
</evidence>
<dbReference type="GO" id="GO:0003677">
    <property type="term" value="F:DNA binding"/>
    <property type="evidence" value="ECO:0007669"/>
    <property type="project" value="UniProtKB-UniRule"/>
</dbReference>
<dbReference type="InterPro" id="IPR042160">
    <property type="entry name" value="HD-Zip_IV"/>
</dbReference>
<keyword evidence="6 9" id="KW-0371">Homeobox</keyword>
<evidence type="ECO:0000313" key="16">
    <source>
        <dbReference type="Proteomes" id="UP001497457"/>
    </source>
</evidence>
<dbReference type="EMBL" id="OZ075142">
    <property type="protein sequence ID" value="CAL5034776.1"/>
    <property type="molecule type" value="Genomic_DNA"/>
</dbReference>
<evidence type="ECO:0000313" key="15">
    <source>
        <dbReference type="EMBL" id="CAL5034776.1"/>
    </source>
</evidence>
<dbReference type="PROSITE" id="PS50848">
    <property type="entry name" value="START"/>
    <property type="match status" value="1"/>
</dbReference>
<dbReference type="Pfam" id="PF25797">
    <property type="entry name" value="PDF2_C"/>
    <property type="match status" value="1"/>
</dbReference>
<evidence type="ECO:0000256" key="11">
    <source>
        <dbReference type="SAM" id="Coils"/>
    </source>
</evidence>
<comment type="similarity">
    <text evidence="2">Belongs to the HD-ZIP homeobox family. Class IV subfamily.</text>
</comment>
<proteinExistence type="inferred from homology"/>
<protein>
    <submittedName>
        <fullName evidence="15">Uncharacterized protein</fullName>
    </submittedName>
</protein>
<dbReference type="InterPro" id="IPR001356">
    <property type="entry name" value="HD"/>
</dbReference>
<evidence type="ECO:0000256" key="12">
    <source>
        <dbReference type="SAM" id="MobiDB-lite"/>
    </source>
</evidence>
<evidence type="ECO:0000256" key="1">
    <source>
        <dbReference type="ARBA" id="ARBA00004123"/>
    </source>
</evidence>
<feature type="compositionally biased region" description="Polar residues" evidence="12">
    <location>
        <begin position="1"/>
        <end position="12"/>
    </location>
</feature>
<dbReference type="InterPro" id="IPR009057">
    <property type="entry name" value="Homeodomain-like_sf"/>
</dbReference>
<dbReference type="SUPFAM" id="SSF55961">
    <property type="entry name" value="Bet v1-like"/>
    <property type="match status" value="1"/>
</dbReference>
<evidence type="ECO:0000259" key="14">
    <source>
        <dbReference type="PROSITE" id="PS50848"/>
    </source>
</evidence>
<dbReference type="SMART" id="SM00389">
    <property type="entry name" value="HOX"/>
    <property type="match status" value="1"/>
</dbReference>
<keyword evidence="7" id="KW-0804">Transcription</keyword>
<dbReference type="CDD" id="cd00086">
    <property type="entry name" value="homeodomain"/>
    <property type="match status" value="1"/>
</dbReference>
<feature type="domain" description="START" evidence="14">
    <location>
        <begin position="214"/>
        <end position="453"/>
    </location>
</feature>
<evidence type="ECO:0000256" key="3">
    <source>
        <dbReference type="ARBA" id="ARBA00023015"/>
    </source>
</evidence>
<dbReference type="PROSITE" id="PS50071">
    <property type="entry name" value="HOMEOBOX_2"/>
    <property type="match status" value="1"/>
</dbReference>
<dbReference type="SUPFAM" id="SSF46689">
    <property type="entry name" value="Homeodomain-like"/>
    <property type="match status" value="1"/>
</dbReference>
<dbReference type="Proteomes" id="UP001497457">
    <property type="component" value="Chromosome 32b"/>
</dbReference>
<reference evidence="15" key="1">
    <citation type="submission" date="2024-10" db="EMBL/GenBank/DDBJ databases">
        <authorList>
            <person name="Ryan C."/>
        </authorList>
    </citation>
    <scope>NUCLEOTIDE SEQUENCE [LARGE SCALE GENOMIC DNA]</scope>
</reference>
<dbReference type="GO" id="GO:0005634">
    <property type="term" value="C:nucleus"/>
    <property type="evidence" value="ECO:0007669"/>
    <property type="project" value="UniProtKB-SubCell"/>
</dbReference>
<keyword evidence="5 9" id="KW-0238">DNA-binding</keyword>
<feature type="region of interest" description="Disordered" evidence="12">
    <location>
        <begin position="661"/>
        <end position="681"/>
    </location>
</feature>
<keyword evidence="4 11" id="KW-0175">Coiled coil</keyword>
<feature type="region of interest" description="Disordered" evidence="12">
    <location>
        <begin position="1"/>
        <end position="68"/>
    </location>
</feature>
<feature type="compositionally biased region" description="Low complexity" evidence="12">
    <location>
        <begin position="669"/>
        <end position="681"/>
    </location>
</feature>
<sequence>MENEGQMDNNGQGIDLGLSNGNKTTPLHGINKEEYDVVALQGPEDHVKNTGQDEDDKEPSSKNGKPRFTPKQIQELESLFQECAHPDDEIYQDIASIVGLEASQVKFWFRSRHAQMQVNAVEDENNDIRQQNNKLLAENKKLQQQLLPQPCGRCRHPTNEKWRLSSENISLSNTYLRAQENLIKLVHDANLPPSVTMQHLALASLNQVPFTYNGSTDQAALLSYSKRALKEFMMLAVKEEPMWLPTMMGKMLNDQEYRRNTFPGLLGPRPQRFVMEATKDATIVGANVSSIVDILTDVTSWSKMFPGIIEGVRASKIASSGISNSRDGLIQEINADLWVPSPSPPNRRVKFLRISKQIENKWAVVDVSIDGNRGILPGGRRISLGYTSCRLLPSGCLLEDMSNDMTKVTWIVHVEYDDAAVPPLFRQLFQSGQALGAVRWLSSLQRQCVYIAVLRSSQVPSSIVSGAAISARGRSVLTLAQRMTASFYSVVSKPVIREPGTIVKEWRGSCGTAAGMSEATVHIIISNCSTMGKPPSPVLSATMTVWLPGMPPQHVHEYLCNVQRRGEWDTFANITIVKELSSVTTCPQLRGNVVSILEASDIGDLTNSNKLILQEETNDVSCSLVVYSFIEKDLIHAAMNGIDNTSVFLLPSGFVVLPDGHGKPHRDAGASSSSSPTGPNGTAGSLLTAAYQALLPSTPSIHAAETFDNAGNRVCDAINQILAAVGADIAVPA</sequence>
<dbReference type="CDD" id="cd08875">
    <property type="entry name" value="START_ArGLABRA2_like"/>
    <property type="match status" value="1"/>
</dbReference>
<dbReference type="Pfam" id="PF00046">
    <property type="entry name" value="Homeodomain"/>
    <property type="match status" value="1"/>
</dbReference>
<feature type="domain" description="Homeobox" evidence="13">
    <location>
        <begin position="59"/>
        <end position="119"/>
    </location>
</feature>
<dbReference type="InterPro" id="IPR057993">
    <property type="entry name" value="HD-Zip_IV_C"/>
</dbReference>
<feature type="coiled-coil region" evidence="11">
    <location>
        <begin position="111"/>
        <end position="145"/>
    </location>
</feature>
<dbReference type="PANTHER" id="PTHR45654:SF37">
    <property type="entry name" value="HOMEODOMAIN LEUCINE ZIPPER FAMILY IV PROTEIN"/>
    <property type="match status" value="1"/>
</dbReference>
<dbReference type="SMART" id="SM00234">
    <property type="entry name" value="START"/>
    <property type="match status" value="1"/>
</dbReference>
<accession>A0ABC9D9K1</accession>
<organism evidence="15 16">
    <name type="scientific">Urochloa decumbens</name>
    <dbReference type="NCBI Taxonomy" id="240449"/>
    <lineage>
        <taxon>Eukaryota</taxon>
        <taxon>Viridiplantae</taxon>
        <taxon>Streptophyta</taxon>
        <taxon>Embryophyta</taxon>
        <taxon>Tracheophyta</taxon>
        <taxon>Spermatophyta</taxon>
        <taxon>Magnoliopsida</taxon>
        <taxon>Liliopsida</taxon>
        <taxon>Poales</taxon>
        <taxon>Poaceae</taxon>
        <taxon>PACMAD clade</taxon>
        <taxon>Panicoideae</taxon>
        <taxon>Panicodae</taxon>
        <taxon>Paniceae</taxon>
        <taxon>Melinidinae</taxon>
        <taxon>Urochloa</taxon>
    </lineage>
</organism>
<dbReference type="Pfam" id="PF01852">
    <property type="entry name" value="START"/>
    <property type="match status" value="1"/>
</dbReference>
<name>A0ABC9D9K1_9POAL</name>
<comment type="subcellular location">
    <subcellularLocation>
        <location evidence="1 9 10">Nucleus</location>
    </subcellularLocation>
</comment>
<feature type="DNA-binding region" description="Homeobox" evidence="9">
    <location>
        <begin position="61"/>
        <end position="120"/>
    </location>
</feature>
<keyword evidence="16" id="KW-1185">Reference proteome</keyword>
<evidence type="ECO:0000256" key="9">
    <source>
        <dbReference type="PROSITE-ProRule" id="PRU00108"/>
    </source>
</evidence>
<dbReference type="Gene3D" id="1.10.10.60">
    <property type="entry name" value="Homeodomain-like"/>
    <property type="match status" value="1"/>
</dbReference>
<dbReference type="PANTHER" id="PTHR45654">
    <property type="entry name" value="HOMEOBOX-LEUCINE ZIPPER PROTEIN MERISTEM L1"/>
    <property type="match status" value="1"/>
</dbReference>
<evidence type="ECO:0000256" key="5">
    <source>
        <dbReference type="ARBA" id="ARBA00023125"/>
    </source>
</evidence>
<evidence type="ECO:0000256" key="6">
    <source>
        <dbReference type="ARBA" id="ARBA00023155"/>
    </source>
</evidence>
<evidence type="ECO:0000256" key="7">
    <source>
        <dbReference type="ARBA" id="ARBA00023163"/>
    </source>
</evidence>
<evidence type="ECO:0000259" key="13">
    <source>
        <dbReference type="PROSITE" id="PS50071"/>
    </source>
</evidence>
<evidence type="ECO:0000256" key="2">
    <source>
        <dbReference type="ARBA" id="ARBA00006789"/>
    </source>
</evidence>
<evidence type="ECO:0000256" key="8">
    <source>
        <dbReference type="ARBA" id="ARBA00023242"/>
    </source>
</evidence>
<evidence type="ECO:0000256" key="10">
    <source>
        <dbReference type="RuleBase" id="RU000682"/>
    </source>
</evidence>
<dbReference type="InterPro" id="IPR002913">
    <property type="entry name" value="START_lipid-bd_dom"/>
</dbReference>
<keyword evidence="8 9" id="KW-0539">Nucleus</keyword>
<keyword evidence="3" id="KW-0805">Transcription regulation</keyword>
<dbReference type="AlphaFoldDB" id="A0ABC9D9K1"/>